<reference evidence="1 2" key="1">
    <citation type="submission" date="2016-01" db="EMBL/GenBank/DDBJ databases">
        <title>Draft Genome Sequences of Seven Thermophilic Sporeformers Isolated from Foods.</title>
        <authorList>
            <person name="Berendsen E.M."/>
            <person name="Wells-Bennik M.H."/>
            <person name="Krawcyk A.O."/>
            <person name="De Jong A."/>
            <person name="Holsappel S."/>
            <person name="Eijlander R.T."/>
            <person name="Kuipers O.P."/>
        </authorList>
    </citation>
    <scope>NUCLEOTIDE SEQUENCE [LARGE SCALE GENOMIC DNA]</scope>
    <source>
        <strain evidence="1 2">B4119</strain>
    </source>
</reference>
<dbReference type="AlphaFoldDB" id="A0A150L8Y1"/>
<dbReference type="EMBL" id="LQYS01000105">
    <property type="protein sequence ID" value="KYD08446.1"/>
    <property type="molecule type" value="Genomic_DNA"/>
</dbReference>
<sequence length="53" mass="6310">MPYLGRHYRIKVKQRQNIDQVKIIFHQGKFYIETPTSSNQPEHALMIREALKG</sequence>
<evidence type="ECO:0000313" key="2">
    <source>
        <dbReference type="Proteomes" id="UP000075455"/>
    </source>
</evidence>
<evidence type="ECO:0000313" key="1">
    <source>
        <dbReference type="EMBL" id="KYD08446.1"/>
    </source>
</evidence>
<comment type="caution">
    <text evidence="1">The sequence shown here is derived from an EMBL/GenBank/DDBJ whole genome shotgun (WGS) entry which is preliminary data.</text>
</comment>
<protein>
    <submittedName>
        <fullName evidence="1">Uncharacterized protein</fullName>
    </submittedName>
</protein>
<proteinExistence type="predicted"/>
<organism evidence="1 2">
    <name type="scientific">Saccharococcus caldoxylosilyticus</name>
    <dbReference type="NCBI Taxonomy" id="81408"/>
    <lineage>
        <taxon>Bacteria</taxon>
        <taxon>Bacillati</taxon>
        <taxon>Bacillota</taxon>
        <taxon>Bacilli</taxon>
        <taxon>Bacillales</taxon>
        <taxon>Anoxybacillaceae</taxon>
        <taxon>Saccharococcus</taxon>
    </lineage>
</organism>
<name>A0A150L8Y1_9BACL</name>
<dbReference type="Proteomes" id="UP000075455">
    <property type="component" value="Unassembled WGS sequence"/>
</dbReference>
<gene>
    <name evidence="1" type="ORF">B4119_4280</name>
</gene>
<accession>A0A150L8Y1</accession>